<dbReference type="AlphaFoldDB" id="A0A2X0XKU6"/>
<dbReference type="Gene3D" id="3.90.190.10">
    <property type="entry name" value="Protein tyrosine phosphatase superfamily"/>
    <property type="match status" value="1"/>
</dbReference>
<dbReference type="SUPFAM" id="SSF52799">
    <property type="entry name" value="(Phosphotyrosine protein) phosphatases II"/>
    <property type="match status" value="1"/>
</dbReference>
<gene>
    <name evidence="2" type="ORF">NCTC7582_01713</name>
</gene>
<dbReference type="EMBL" id="UAQE01000001">
    <property type="protein sequence ID" value="SPT98506.1"/>
    <property type="molecule type" value="Genomic_DNA"/>
</dbReference>
<dbReference type="PROSITE" id="PS50056">
    <property type="entry name" value="TYR_PHOSPHATASE_2"/>
    <property type="match status" value="1"/>
</dbReference>
<dbReference type="Pfam" id="PF00782">
    <property type="entry name" value="DSPc"/>
    <property type="match status" value="1"/>
</dbReference>
<organism evidence="2 3">
    <name type="scientific">Lysinibacillus capsici</name>
    <dbReference type="NCBI Taxonomy" id="2115968"/>
    <lineage>
        <taxon>Bacteria</taxon>
        <taxon>Bacillati</taxon>
        <taxon>Bacillota</taxon>
        <taxon>Bacilli</taxon>
        <taxon>Bacillales</taxon>
        <taxon>Bacillaceae</taxon>
        <taxon>Lysinibacillus</taxon>
    </lineage>
</organism>
<feature type="domain" description="Tyrosine specific protein phosphatases" evidence="1">
    <location>
        <begin position="63"/>
        <end position="136"/>
    </location>
</feature>
<evidence type="ECO:0000313" key="2">
    <source>
        <dbReference type="EMBL" id="SPT98506.1"/>
    </source>
</evidence>
<accession>A0A2X0XKU6</accession>
<protein>
    <submittedName>
        <fullName evidence="2">Dual specificity protein phosphatase</fullName>
    </submittedName>
</protein>
<dbReference type="Proteomes" id="UP000251431">
    <property type="component" value="Unassembled WGS sequence"/>
</dbReference>
<dbReference type="InterPro" id="IPR000387">
    <property type="entry name" value="Tyr_Pase_dom"/>
</dbReference>
<reference evidence="2 3" key="1">
    <citation type="submission" date="2018-06" db="EMBL/GenBank/DDBJ databases">
        <authorList>
            <consortium name="Pathogen Informatics"/>
            <person name="Doyle S."/>
        </authorList>
    </citation>
    <scope>NUCLEOTIDE SEQUENCE [LARGE SCALE GENOMIC DNA]</scope>
    <source>
        <strain evidence="2 3">NCTC7582</strain>
    </source>
</reference>
<dbReference type="RefSeq" id="WP_112117039.1">
    <property type="nucleotide sequence ID" value="NZ_CP137622.1"/>
</dbReference>
<dbReference type="InterPro" id="IPR029021">
    <property type="entry name" value="Prot-tyrosine_phosphatase-like"/>
</dbReference>
<evidence type="ECO:0000313" key="3">
    <source>
        <dbReference type="Proteomes" id="UP000251431"/>
    </source>
</evidence>
<dbReference type="PANTHER" id="PTHR47216:SF4">
    <property type="entry name" value="OS01G0859400 PROTEIN"/>
    <property type="match status" value="1"/>
</dbReference>
<dbReference type="InterPro" id="IPR000340">
    <property type="entry name" value="Dual-sp_phosphatase_cat-dom"/>
</dbReference>
<evidence type="ECO:0000259" key="1">
    <source>
        <dbReference type="PROSITE" id="PS50056"/>
    </source>
</evidence>
<name>A0A2X0XKU6_9BACI</name>
<sequence length="143" mass="15396">MGKDYDVLVKDQLFFGGAKDAEAAFTQESVDVVIDVRVQGLSPQDQETVPYFYKHMPIADEDSEVASSIQQVAQEVAIAFETGQKVYVHCGSGGGRAGVAATAILMELGMADSLEAAQAAVKKARPVVTIRPKMEDALQKLYK</sequence>
<dbReference type="STRING" id="1421.A2J09_19630"/>
<proteinExistence type="predicted"/>
<dbReference type="PANTHER" id="PTHR47216">
    <property type="match status" value="1"/>
</dbReference>